<evidence type="ECO:0000313" key="2">
    <source>
        <dbReference type="EMBL" id="CAB4713145.1"/>
    </source>
</evidence>
<evidence type="ECO:0000256" key="1">
    <source>
        <dbReference type="SAM" id="Phobius"/>
    </source>
</evidence>
<keyword evidence="1" id="KW-1133">Transmembrane helix</keyword>
<reference evidence="2" key="1">
    <citation type="submission" date="2020-05" db="EMBL/GenBank/DDBJ databases">
        <authorList>
            <person name="Chiriac C."/>
            <person name="Salcher M."/>
            <person name="Ghai R."/>
            <person name="Kavagutti S V."/>
        </authorList>
    </citation>
    <scope>NUCLEOTIDE SEQUENCE</scope>
</reference>
<proteinExistence type="predicted"/>
<protein>
    <submittedName>
        <fullName evidence="2">Unannotated protein</fullName>
    </submittedName>
</protein>
<dbReference type="EMBL" id="CAEZYK010000003">
    <property type="protein sequence ID" value="CAB4713145.1"/>
    <property type="molecule type" value="Genomic_DNA"/>
</dbReference>
<feature type="transmembrane region" description="Helical" evidence="1">
    <location>
        <begin position="645"/>
        <end position="667"/>
    </location>
</feature>
<keyword evidence="1" id="KW-0472">Membrane</keyword>
<dbReference type="Pfam" id="PF19516">
    <property type="entry name" value="DUF6049"/>
    <property type="match status" value="1"/>
</dbReference>
<name>A0A6J6QVZ7_9ZZZZ</name>
<gene>
    <name evidence="2" type="ORF">UFOPK2683_00115</name>
</gene>
<keyword evidence="1" id="KW-0812">Transmembrane</keyword>
<organism evidence="2">
    <name type="scientific">freshwater metagenome</name>
    <dbReference type="NCBI Taxonomy" id="449393"/>
    <lineage>
        <taxon>unclassified sequences</taxon>
        <taxon>metagenomes</taxon>
        <taxon>ecological metagenomes</taxon>
    </lineage>
</organism>
<accession>A0A6J6QVZ7</accession>
<dbReference type="InterPro" id="IPR046112">
    <property type="entry name" value="DUF6049"/>
</dbReference>
<dbReference type="AlphaFoldDB" id="A0A6J6QVZ7"/>
<sequence length="684" mass="70750">MTKRIAPRARFSASWAGGVIALISITSLVMGGVSANDPSGGAFAAPSRATEALSLLGQDPYTVSGGELNLEVSISSSLSEPTDNVVITAQSSVTNRAAFTRVVNGTNTGSVLDQVEIALTALPSPGGSARAISLTLGAAGALALPALSAPGVYPLTIALEQANGQVRESFTTFAVVVEGGLFASPVNNEPRLAVAWVWPLVAGPAELPNGSADPAVSAAALPTGRLGRQVSALSRHLDIPITISPGPETVTARNTSPLRSGLLAVAARAQVLAGPYVPVDIPSLIENLLSGIADNELATGNTALSEYFSSPPDIRTALANPVSPGALTLLRARGTTRVAISNSALVNGSRSVPTAPFSLKITPPAGVNETTISAVASDDGIANLLTGASPVLSGQLVLAALALNAYASEGAAKGTVLVNPFDLDIPEETFSTILNGLRNHPLLKPVTLESFFSEVPAVQTSTGALETRELTTYSPPAPPVKASALNATANRVLALQTFIGSDAREVRTANQWLLRAPSATFTEAAGQARARRSLKDAQARVTAALAQIEIPNPGTITLTSENGSIPLTFRNNLDQTVRVRISLASEKLSFPTGSTQELELPPANTTVRVPVQARTPGTFVLRLNVASSDGLLIIAVQEFKVRSTAVSTIGIILMIGAVVVLAAWWILDARARRKKRREKTAVPE</sequence>